<proteinExistence type="predicted"/>
<dbReference type="AlphaFoldDB" id="A0A4Y2MIR0"/>
<gene>
    <name evidence="1" type="ORF">AVEN_64533_1</name>
</gene>
<accession>A0A4Y2MIR0</accession>
<dbReference type="EMBL" id="BGPR01007376">
    <property type="protein sequence ID" value="GBN26382.1"/>
    <property type="molecule type" value="Genomic_DNA"/>
</dbReference>
<evidence type="ECO:0000313" key="2">
    <source>
        <dbReference type="Proteomes" id="UP000499080"/>
    </source>
</evidence>
<reference evidence="1 2" key="1">
    <citation type="journal article" date="2019" name="Sci. Rep.">
        <title>Orb-weaving spider Araneus ventricosus genome elucidates the spidroin gene catalogue.</title>
        <authorList>
            <person name="Kono N."/>
            <person name="Nakamura H."/>
            <person name="Ohtoshi R."/>
            <person name="Moran D.A.P."/>
            <person name="Shinohara A."/>
            <person name="Yoshida Y."/>
            <person name="Fujiwara M."/>
            <person name="Mori M."/>
            <person name="Tomita M."/>
            <person name="Arakawa K."/>
        </authorList>
    </citation>
    <scope>NUCLEOTIDE SEQUENCE [LARGE SCALE GENOMIC DNA]</scope>
</reference>
<name>A0A4Y2MIR0_ARAVE</name>
<keyword evidence="2" id="KW-1185">Reference proteome</keyword>
<protein>
    <submittedName>
        <fullName evidence="1">Uncharacterized protein</fullName>
    </submittedName>
</protein>
<comment type="caution">
    <text evidence="1">The sequence shown here is derived from an EMBL/GenBank/DDBJ whole genome shotgun (WGS) entry which is preliminary data.</text>
</comment>
<evidence type="ECO:0000313" key="1">
    <source>
        <dbReference type="EMBL" id="GBN26382.1"/>
    </source>
</evidence>
<organism evidence="1 2">
    <name type="scientific">Araneus ventricosus</name>
    <name type="common">Orbweaver spider</name>
    <name type="synonym">Epeira ventricosa</name>
    <dbReference type="NCBI Taxonomy" id="182803"/>
    <lineage>
        <taxon>Eukaryota</taxon>
        <taxon>Metazoa</taxon>
        <taxon>Ecdysozoa</taxon>
        <taxon>Arthropoda</taxon>
        <taxon>Chelicerata</taxon>
        <taxon>Arachnida</taxon>
        <taxon>Araneae</taxon>
        <taxon>Araneomorphae</taxon>
        <taxon>Entelegynae</taxon>
        <taxon>Araneoidea</taxon>
        <taxon>Araneidae</taxon>
        <taxon>Araneus</taxon>
    </lineage>
</organism>
<dbReference type="Proteomes" id="UP000499080">
    <property type="component" value="Unassembled WGS sequence"/>
</dbReference>
<sequence>MRPGEWGWERINSELQLLKTLKSPAPDSILYARYPASVRRGAQEIAAVGKSDCFVQCCILIVGATAITEGFKSGRESYGDSAIGFVQAQPETNLCRVKANVTPQHKISKKGYGVTVICNEEDEVVLSALCDSCAVSLGVYNGFPDLNYIYLL</sequence>